<organism evidence="9 10">
    <name type="scientific">Orchesella cincta</name>
    <name type="common">Springtail</name>
    <name type="synonym">Podura cincta</name>
    <dbReference type="NCBI Taxonomy" id="48709"/>
    <lineage>
        <taxon>Eukaryota</taxon>
        <taxon>Metazoa</taxon>
        <taxon>Ecdysozoa</taxon>
        <taxon>Arthropoda</taxon>
        <taxon>Hexapoda</taxon>
        <taxon>Collembola</taxon>
        <taxon>Entomobryomorpha</taxon>
        <taxon>Entomobryoidea</taxon>
        <taxon>Orchesellidae</taxon>
        <taxon>Orchesellinae</taxon>
        <taxon>Orchesella</taxon>
    </lineage>
</organism>
<feature type="domain" description="Caspase family p20" evidence="8">
    <location>
        <begin position="114"/>
        <end position="243"/>
    </location>
</feature>
<feature type="domain" description="Caspase family p10" evidence="7">
    <location>
        <begin position="252"/>
        <end position="321"/>
    </location>
</feature>
<dbReference type="STRING" id="48709.A0A1D2MC49"/>
<keyword evidence="4" id="KW-0378">Hydrolase</keyword>
<dbReference type="Proteomes" id="UP000094527">
    <property type="component" value="Unassembled WGS sequence"/>
</dbReference>
<dbReference type="InterPro" id="IPR002398">
    <property type="entry name" value="Pept_C14"/>
</dbReference>
<comment type="caution">
    <text evidence="9">The sequence shown here is derived from an EMBL/GenBank/DDBJ whole genome shotgun (WGS) entry which is preliminary data.</text>
</comment>
<feature type="region of interest" description="Disordered" evidence="6">
    <location>
        <begin position="44"/>
        <end position="66"/>
    </location>
</feature>
<protein>
    <submittedName>
        <fullName evidence="9">Caspase</fullName>
    </submittedName>
</protein>
<dbReference type="AlphaFoldDB" id="A0A1D2MC49"/>
<evidence type="ECO:0000259" key="7">
    <source>
        <dbReference type="PROSITE" id="PS50207"/>
    </source>
</evidence>
<evidence type="ECO:0000256" key="3">
    <source>
        <dbReference type="ARBA" id="ARBA00022703"/>
    </source>
</evidence>
<gene>
    <name evidence="9" type="ORF">Ocin01_16191</name>
</gene>
<evidence type="ECO:0000256" key="4">
    <source>
        <dbReference type="ARBA" id="ARBA00022801"/>
    </source>
</evidence>
<keyword evidence="3" id="KW-0053">Apoptosis</keyword>
<name>A0A1D2MC49_ORCCI</name>
<evidence type="ECO:0000256" key="6">
    <source>
        <dbReference type="SAM" id="MobiDB-lite"/>
    </source>
</evidence>
<feature type="non-terminal residue" evidence="9">
    <location>
        <position position="1"/>
    </location>
</feature>
<evidence type="ECO:0000313" key="10">
    <source>
        <dbReference type="Proteomes" id="UP000094527"/>
    </source>
</evidence>
<dbReference type="InterPro" id="IPR011600">
    <property type="entry name" value="Pept_C14_caspase"/>
</dbReference>
<dbReference type="InterPro" id="IPR001309">
    <property type="entry name" value="Pept_C14_p20"/>
</dbReference>
<dbReference type="GO" id="GO:0006915">
    <property type="term" value="P:apoptotic process"/>
    <property type="evidence" value="ECO:0007669"/>
    <property type="project" value="UniProtKB-KW"/>
</dbReference>
<dbReference type="OrthoDB" id="6097640at2759"/>
<proteinExistence type="inferred from homology"/>
<dbReference type="PANTHER" id="PTHR47901:SF8">
    <property type="entry name" value="CASPASE-3"/>
    <property type="match status" value="1"/>
</dbReference>
<dbReference type="EMBL" id="LJIJ01001938">
    <property type="protein sequence ID" value="ODM90492.1"/>
    <property type="molecule type" value="Genomic_DNA"/>
</dbReference>
<dbReference type="PROSITE" id="PS50208">
    <property type="entry name" value="CASPASE_P20"/>
    <property type="match status" value="1"/>
</dbReference>
<dbReference type="SMART" id="SM00115">
    <property type="entry name" value="CASc"/>
    <property type="match status" value="1"/>
</dbReference>
<dbReference type="GO" id="GO:0006508">
    <property type="term" value="P:proteolysis"/>
    <property type="evidence" value="ECO:0007669"/>
    <property type="project" value="UniProtKB-KW"/>
</dbReference>
<dbReference type="InterPro" id="IPR015917">
    <property type="entry name" value="Pept_C14A"/>
</dbReference>
<keyword evidence="10" id="KW-1185">Reference proteome</keyword>
<accession>A0A1D2MC49</accession>
<evidence type="ECO:0000256" key="2">
    <source>
        <dbReference type="ARBA" id="ARBA00022670"/>
    </source>
</evidence>
<dbReference type="Gene3D" id="3.40.50.1460">
    <property type="match status" value="1"/>
</dbReference>
<evidence type="ECO:0000313" key="9">
    <source>
        <dbReference type="EMBL" id="ODM90492.1"/>
    </source>
</evidence>
<evidence type="ECO:0000259" key="8">
    <source>
        <dbReference type="PROSITE" id="PS50208"/>
    </source>
</evidence>
<evidence type="ECO:0000256" key="5">
    <source>
        <dbReference type="RuleBase" id="RU003971"/>
    </source>
</evidence>
<dbReference type="SUPFAM" id="SSF52129">
    <property type="entry name" value="Caspase-like"/>
    <property type="match status" value="1"/>
</dbReference>
<dbReference type="InterPro" id="IPR029030">
    <property type="entry name" value="Caspase-like_dom_sf"/>
</dbReference>
<dbReference type="GO" id="GO:0004197">
    <property type="term" value="F:cysteine-type endopeptidase activity"/>
    <property type="evidence" value="ECO:0007669"/>
    <property type="project" value="InterPro"/>
</dbReference>
<dbReference type="Pfam" id="PF00656">
    <property type="entry name" value="Peptidase_C14"/>
    <property type="match status" value="1"/>
</dbReference>
<dbReference type="PROSITE" id="PS50207">
    <property type="entry name" value="CASPASE_P10"/>
    <property type="match status" value="1"/>
</dbReference>
<evidence type="ECO:0000256" key="1">
    <source>
        <dbReference type="ARBA" id="ARBA00010134"/>
    </source>
</evidence>
<dbReference type="InterPro" id="IPR002138">
    <property type="entry name" value="Pept_C14_p10"/>
</dbReference>
<sequence>NSIANEWSKSDMLYRIVEDRPNGYQALKNALELTRQTGALDILQQIPDNSDPPPGSDEHGSISGDAEADTLETPREILALFKNQLGPQNPLVVNVRKPTSDEKVQLEKSKYKLRNAYAFILNIVRFDGHFREGAHVDSANMTKLLEELEFQIYPEERFRNLDYKSKEDIKTHLDVFREKCVEDQVDCLLIFFGSHGYNDKVYTSDSETLDIYLDVIYKFQFTEEEINKRVAKIFINNSCQSDQPFGDLNERPGYKEPDVTDTLYIKAQMTKYPANRDPEFGSYFVFVFTCVLMRNAYNKSLMEMLTQVQKYLKILSKKDEI</sequence>
<reference evidence="9 10" key="1">
    <citation type="journal article" date="2016" name="Genome Biol. Evol.">
        <title>Gene Family Evolution Reflects Adaptation to Soil Environmental Stressors in the Genome of the Collembolan Orchesella cincta.</title>
        <authorList>
            <person name="Faddeeva-Vakhrusheva A."/>
            <person name="Derks M.F."/>
            <person name="Anvar S.Y."/>
            <person name="Agamennone V."/>
            <person name="Suring W."/>
            <person name="Smit S."/>
            <person name="van Straalen N.M."/>
            <person name="Roelofs D."/>
        </authorList>
    </citation>
    <scope>NUCLEOTIDE SEQUENCE [LARGE SCALE GENOMIC DNA]</scope>
    <source>
        <tissue evidence="9">Mixed pool</tissue>
    </source>
</reference>
<comment type="similarity">
    <text evidence="1 5">Belongs to the peptidase C14A family.</text>
</comment>
<dbReference type="PANTHER" id="PTHR47901">
    <property type="entry name" value="CASPASE RECRUITMENT DOMAIN-CONTAINING PROTEIN 18"/>
    <property type="match status" value="1"/>
</dbReference>
<keyword evidence="2" id="KW-0645">Protease</keyword>